<organism evidence="5 6">
    <name type="scientific">Phytophthora fragariae</name>
    <dbReference type="NCBI Taxonomy" id="53985"/>
    <lineage>
        <taxon>Eukaryota</taxon>
        <taxon>Sar</taxon>
        <taxon>Stramenopiles</taxon>
        <taxon>Oomycota</taxon>
        <taxon>Peronosporomycetes</taxon>
        <taxon>Peronosporales</taxon>
        <taxon>Peronosporaceae</taxon>
        <taxon>Phytophthora</taxon>
    </lineage>
</organism>
<evidence type="ECO:0000256" key="1">
    <source>
        <dbReference type="ARBA" id="ARBA00022574"/>
    </source>
</evidence>
<dbReference type="EMBL" id="QXFY01001205">
    <property type="protein sequence ID" value="KAE9324721.1"/>
    <property type="molecule type" value="Genomic_DNA"/>
</dbReference>
<keyword evidence="2" id="KW-0677">Repeat</keyword>
<dbReference type="InterPro" id="IPR001680">
    <property type="entry name" value="WD40_rpt"/>
</dbReference>
<feature type="compositionally biased region" description="Acidic residues" evidence="4">
    <location>
        <begin position="513"/>
        <end position="523"/>
    </location>
</feature>
<dbReference type="PANTHER" id="PTHR45532">
    <property type="entry name" value="WD REPEAT-CONTAINING PROTEIN 97"/>
    <property type="match status" value="1"/>
</dbReference>
<accession>A0A6G0RAS5</accession>
<dbReference type="InterPro" id="IPR015943">
    <property type="entry name" value="WD40/YVTN_repeat-like_dom_sf"/>
</dbReference>
<name>A0A6G0RAS5_9STRA</name>
<feature type="compositionally biased region" description="Low complexity" evidence="4">
    <location>
        <begin position="586"/>
        <end position="597"/>
    </location>
</feature>
<evidence type="ECO:0000256" key="3">
    <source>
        <dbReference type="PROSITE-ProRule" id="PRU00221"/>
    </source>
</evidence>
<feature type="compositionally biased region" description="Polar residues" evidence="4">
    <location>
        <begin position="926"/>
        <end position="941"/>
    </location>
</feature>
<dbReference type="PANTHER" id="PTHR45532:SF1">
    <property type="entry name" value="WD REPEAT-CONTAINING PROTEIN 97"/>
    <property type="match status" value="1"/>
</dbReference>
<gene>
    <name evidence="5" type="ORF">PF008_g17037</name>
</gene>
<feature type="region of interest" description="Disordered" evidence="4">
    <location>
        <begin position="1055"/>
        <end position="1087"/>
    </location>
</feature>
<dbReference type="SUPFAM" id="SSF50978">
    <property type="entry name" value="WD40 repeat-like"/>
    <property type="match status" value="2"/>
</dbReference>
<dbReference type="PROSITE" id="PS50294">
    <property type="entry name" value="WD_REPEATS_REGION"/>
    <property type="match status" value="1"/>
</dbReference>
<comment type="caution">
    <text evidence="5">The sequence shown here is derived from an EMBL/GenBank/DDBJ whole genome shotgun (WGS) entry which is preliminary data.</text>
</comment>
<dbReference type="AlphaFoldDB" id="A0A6G0RAS5"/>
<dbReference type="PROSITE" id="PS50082">
    <property type="entry name" value="WD_REPEATS_2"/>
    <property type="match status" value="2"/>
</dbReference>
<feature type="compositionally biased region" description="Low complexity" evidence="4">
    <location>
        <begin position="560"/>
        <end position="570"/>
    </location>
</feature>
<dbReference type="SMART" id="SM00320">
    <property type="entry name" value="WD40"/>
    <property type="match status" value="7"/>
</dbReference>
<feature type="region of interest" description="Disordered" evidence="4">
    <location>
        <begin position="871"/>
        <end position="950"/>
    </location>
</feature>
<dbReference type="InterPro" id="IPR019775">
    <property type="entry name" value="WD40_repeat_CS"/>
</dbReference>
<reference evidence="5 6" key="1">
    <citation type="submission" date="2018-09" db="EMBL/GenBank/DDBJ databases">
        <title>Genomic investigation of the strawberry pathogen Phytophthora fragariae indicates pathogenicity is determined by transcriptional variation in three key races.</title>
        <authorList>
            <person name="Adams T.M."/>
            <person name="Armitage A.D."/>
            <person name="Sobczyk M.K."/>
            <person name="Bates H.J."/>
            <person name="Dunwell J.M."/>
            <person name="Nellist C.F."/>
            <person name="Harrison R.J."/>
        </authorList>
    </citation>
    <scope>NUCLEOTIDE SEQUENCE [LARGE SCALE GENOMIC DNA]</scope>
    <source>
        <strain evidence="5 6">NOV-77</strain>
    </source>
</reference>
<evidence type="ECO:0000256" key="2">
    <source>
        <dbReference type="ARBA" id="ARBA00022737"/>
    </source>
</evidence>
<evidence type="ECO:0000256" key="4">
    <source>
        <dbReference type="SAM" id="MobiDB-lite"/>
    </source>
</evidence>
<dbReference type="Proteomes" id="UP000486351">
    <property type="component" value="Unassembled WGS sequence"/>
</dbReference>
<dbReference type="PROSITE" id="PS00678">
    <property type="entry name" value="WD_REPEATS_1"/>
    <property type="match status" value="1"/>
</dbReference>
<feature type="repeat" description="WD" evidence="3">
    <location>
        <begin position="266"/>
        <end position="307"/>
    </location>
</feature>
<dbReference type="Pfam" id="PF00400">
    <property type="entry name" value="WD40"/>
    <property type="match status" value="1"/>
</dbReference>
<keyword evidence="1 3" id="KW-0853">WD repeat</keyword>
<feature type="region of interest" description="Disordered" evidence="4">
    <location>
        <begin position="974"/>
        <end position="1012"/>
    </location>
</feature>
<feature type="compositionally biased region" description="Polar residues" evidence="4">
    <location>
        <begin position="898"/>
        <end position="917"/>
    </location>
</feature>
<evidence type="ECO:0000313" key="6">
    <source>
        <dbReference type="Proteomes" id="UP000486351"/>
    </source>
</evidence>
<feature type="region of interest" description="Disordered" evidence="4">
    <location>
        <begin position="385"/>
        <end position="428"/>
    </location>
</feature>
<evidence type="ECO:0000313" key="5">
    <source>
        <dbReference type="EMBL" id="KAE9324721.1"/>
    </source>
</evidence>
<dbReference type="InterPro" id="IPR036322">
    <property type="entry name" value="WD40_repeat_dom_sf"/>
</dbReference>
<feature type="compositionally biased region" description="Basic and acidic residues" evidence="4">
    <location>
        <begin position="1068"/>
        <end position="1078"/>
    </location>
</feature>
<dbReference type="Gene3D" id="2.130.10.10">
    <property type="entry name" value="YVTN repeat-like/Quinoprotein amine dehydrogenase"/>
    <property type="match status" value="3"/>
</dbReference>
<proteinExistence type="predicted"/>
<feature type="region of interest" description="Disordered" evidence="4">
    <location>
        <begin position="501"/>
        <end position="526"/>
    </location>
</feature>
<feature type="region of interest" description="Disordered" evidence="4">
    <location>
        <begin position="548"/>
        <end position="597"/>
    </location>
</feature>
<feature type="compositionally biased region" description="Acidic residues" evidence="4">
    <location>
        <begin position="403"/>
        <end position="427"/>
    </location>
</feature>
<feature type="repeat" description="WD" evidence="3">
    <location>
        <begin position="795"/>
        <end position="827"/>
    </location>
</feature>
<feature type="region of interest" description="Disordered" evidence="4">
    <location>
        <begin position="628"/>
        <end position="659"/>
    </location>
</feature>
<feature type="compositionally biased region" description="Polar residues" evidence="4">
    <location>
        <begin position="387"/>
        <end position="400"/>
    </location>
</feature>
<protein>
    <submittedName>
        <fullName evidence="5">Uncharacterized protein</fullName>
    </submittedName>
</protein>
<sequence length="1140" mass="122885">MFQSAVIRDEYEFTGHNSALGAVCYNRHQDTFVSVDESCLRLWRAPGGQLRQVNLPARTSRFIQAIAYIDARQLFAASALDGALRLYDPNLNELAALFTGRGTVLSMVFDGQHNRLLTGGVDGCAAWQIKPKPSGMPEGALNAHYEFTPLPKFFHGTAVSNSKRTKAHSSKQLKPSRTSVERAGWVESMQLGPESTRLYAQTRQWIDVFSTVDGAHLERWDDLFPAEHGTMTAFVVQERAKYLVCGTSSGVIVVLSHHPISIVHTFKDHTQTITSLTEHATSRLVISSSLDGSVRLWDLEARRQAHRLNVGHGVHALQLLPPPSILQAAGSAPRPAEVELAGRFCCQLRNTIKIYDILSILKEHQPCLAPVSILQRVVFPTKGMLSPQPTKKTLTASPSGEQVGDDSNEDNDDETSGSDDEKEDSDDACAPVAAKTQQLVVVVCMDKTLRVFAGRTANEAPSFSWIPDEQALDLVAFALHPVSQHLFLLLSSQKLLIVSAAPRRRKRSTQEGATEEADGDNAEIDTHEVAEATTSSIERVIDLSATSTAQKATGVGEPGGSKSRGLLKGSNNASNDALSTDENAPTGSSTGSTRGSSTSKTALRCICVCPFPPVFTAAPSTWLNRPLAGQAGAGRSSTTRQRRQSQFGPGGGAAATAAAAAPIPPLRRRNALVQSEWEWVACGNDLGQLLFWHTGLRGGRDGTLTLDAHDAPIVDISASAASPLLVSLDAAGRVHLWSLQPQFALRHVLELGQSPSVFALSPLSEIILSGYDDGRIVLHAVGYQAASVEALTGADDHHSTTVSAGDFLDEKYLVLTASVDAIVKVWDQQRVLLRQVTLATAVTSLCFLNADGDLLAGLSKGTFFISRRDVLPDKMPKPAPRRRIRAGPQGPKTEALETLTQSPSSVSPLKSAPSAQDSPPAKAAGSESTALPPQQNLSVSSRPPDPESSAKQLLAHVIQRPIEAANHLRPPVLRTYSSSGRIPSSRVGSFSGNNSSERQTAALSSSDPATDQLEEDWRDQILPLSAYQKLMRTSQRGASYRRKRCQMPLVLRTLGPSPRSALAKRRSSREIHDEERQNSADNPPTLGLGVGVGSADAPLLYCKHQAPVPPKDKTPRKLWNAIGGEDRRLIVLQRSHLPPC</sequence>
<feature type="compositionally biased region" description="Polar residues" evidence="4">
    <location>
        <begin position="571"/>
        <end position="585"/>
    </location>
</feature>
<feature type="compositionally biased region" description="Polar residues" evidence="4">
    <location>
        <begin position="975"/>
        <end position="1009"/>
    </location>
</feature>